<feature type="domain" description="Sorting nexin C-terminal" evidence="1">
    <location>
        <begin position="151"/>
        <end position="255"/>
    </location>
</feature>
<dbReference type="PANTHER" id="PTHR22775:SF3">
    <property type="entry name" value="SORTING NEXIN-13"/>
    <property type="match status" value="1"/>
</dbReference>
<name>A0AAV2HS55_LYMST</name>
<comment type="caution">
    <text evidence="2">The sequence shown here is derived from an EMBL/GenBank/DDBJ whole genome shotgun (WGS) entry which is preliminary data.</text>
</comment>
<accession>A0AAV2HS55</accession>
<dbReference type="AlphaFoldDB" id="A0AAV2HS55"/>
<keyword evidence="3" id="KW-1185">Reference proteome</keyword>
<sequence length="299" mass="34379">MFLRGVSGVVDRIKALPNIPQEVMSGFRGRDTPDDKLSRSKIQWDMDTIDFVSDFISEEEMNDSGNILDTTCAQLLDDLITDEDKELFLVSDVISDVKASEQAKEVYRQEIEKLLADIHTAQGSQTTDEASDLGFTVLELLVCGLEKKDHWVCRDRVVKSIQAVLGKALNRYLDSAISNLTSEPKVTHYLRLLRETVWPQGQLRSSSHPNKSKELRALTRSQAKRCLINFFPESIRLVIGRNDFEDMIDTFLNSIESEQLNRHLLYQILDYLMEQLFPEMVSQEFLHNLCFKFRTDQPL</sequence>
<reference evidence="2 3" key="1">
    <citation type="submission" date="2024-04" db="EMBL/GenBank/DDBJ databases">
        <authorList>
            <consortium name="Genoscope - CEA"/>
            <person name="William W."/>
        </authorList>
    </citation>
    <scope>NUCLEOTIDE SEQUENCE [LARGE SCALE GENOMIC DNA]</scope>
</reference>
<dbReference type="Pfam" id="PF08628">
    <property type="entry name" value="Nexin_C"/>
    <property type="match status" value="1"/>
</dbReference>
<evidence type="ECO:0000313" key="2">
    <source>
        <dbReference type="EMBL" id="CAL1535136.1"/>
    </source>
</evidence>
<evidence type="ECO:0000313" key="3">
    <source>
        <dbReference type="Proteomes" id="UP001497497"/>
    </source>
</evidence>
<evidence type="ECO:0000259" key="1">
    <source>
        <dbReference type="Pfam" id="PF08628"/>
    </source>
</evidence>
<gene>
    <name evidence="2" type="ORF">GSLYS_00009096001</name>
</gene>
<dbReference type="PANTHER" id="PTHR22775">
    <property type="entry name" value="SORTING NEXIN"/>
    <property type="match status" value="1"/>
</dbReference>
<proteinExistence type="predicted"/>
<protein>
    <recommendedName>
        <fullName evidence="1">Sorting nexin C-terminal domain-containing protein</fullName>
    </recommendedName>
</protein>
<dbReference type="Proteomes" id="UP001497497">
    <property type="component" value="Unassembled WGS sequence"/>
</dbReference>
<dbReference type="EMBL" id="CAXITT010000193">
    <property type="protein sequence ID" value="CAL1535136.1"/>
    <property type="molecule type" value="Genomic_DNA"/>
</dbReference>
<dbReference type="InterPro" id="IPR013937">
    <property type="entry name" value="Sorting_nexin_C"/>
</dbReference>
<organism evidence="2 3">
    <name type="scientific">Lymnaea stagnalis</name>
    <name type="common">Great pond snail</name>
    <name type="synonym">Helix stagnalis</name>
    <dbReference type="NCBI Taxonomy" id="6523"/>
    <lineage>
        <taxon>Eukaryota</taxon>
        <taxon>Metazoa</taxon>
        <taxon>Spiralia</taxon>
        <taxon>Lophotrochozoa</taxon>
        <taxon>Mollusca</taxon>
        <taxon>Gastropoda</taxon>
        <taxon>Heterobranchia</taxon>
        <taxon>Euthyneura</taxon>
        <taxon>Panpulmonata</taxon>
        <taxon>Hygrophila</taxon>
        <taxon>Lymnaeoidea</taxon>
        <taxon>Lymnaeidae</taxon>
        <taxon>Lymnaea</taxon>
    </lineage>
</organism>
<dbReference type="GO" id="GO:0035091">
    <property type="term" value="F:phosphatidylinositol binding"/>
    <property type="evidence" value="ECO:0007669"/>
    <property type="project" value="TreeGrafter"/>
</dbReference>